<dbReference type="AlphaFoldDB" id="A0A0K2U5T2"/>
<reference evidence="1" key="1">
    <citation type="submission" date="2014-05" db="EMBL/GenBank/DDBJ databases">
        <authorList>
            <person name="Chronopoulou M."/>
        </authorList>
    </citation>
    <scope>NUCLEOTIDE SEQUENCE</scope>
    <source>
        <tissue evidence="1">Whole organism</tissue>
    </source>
</reference>
<protein>
    <submittedName>
        <fullName evidence="1">Uncharacterized protein</fullName>
    </submittedName>
</protein>
<dbReference type="EMBL" id="HACA01016283">
    <property type="protein sequence ID" value="CDW33644.1"/>
    <property type="molecule type" value="Transcribed_RNA"/>
</dbReference>
<accession>A0A0K2U5T2</accession>
<organism evidence="1">
    <name type="scientific">Lepeophtheirus salmonis</name>
    <name type="common">Salmon louse</name>
    <name type="synonym">Caligus salmonis</name>
    <dbReference type="NCBI Taxonomy" id="72036"/>
    <lineage>
        <taxon>Eukaryota</taxon>
        <taxon>Metazoa</taxon>
        <taxon>Ecdysozoa</taxon>
        <taxon>Arthropoda</taxon>
        <taxon>Crustacea</taxon>
        <taxon>Multicrustacea</taxon>
        <taxon>Hexanauplia</taxon>
        <taxon>Copepoda</taxon>
        <taxon>Siphonostomatoida</taxon>
        <taxon>Caligidae</taxon>
        <taxon>Lepeophtheirus</taxon>
    </lineage>
</organism>
<name>A0A0K2U5T2_LEPSM</name>
<sequence>MPLWCSYKRCTIHIHGECNSFQKIHGWHLFDKRLHVDILKMIANVNLCIF</sequence>
<evidence type="ECO:0000313" key="1">
    <source>
        <dbReference type="EMBL" id="CDW33644.1"/>
    </source>
</evidence>
<proteinExistence type="predicted"/>